<keyword evidence="1" id="KW-0732">Signal</keyword>
<feature type="signal peptide" evidence="1">
    <location>
        <begin position="1"/>
        <end position="18"/>
    </location>
</feature>
<organism evidence="2">
    <name type="scientific">Tityus melici</name>
    <dbReference type="NCBI Taxonomy" id="3026321"/>
    <lineage>
        <taxon>Eukaryota</taxon>
        <taxon>Metazoa</taxon>
        <taxon>Ecdysozoa</taxon>
        <taxon>Arthropoda</taxon>
        <taxon>Chelicerata</taxon>
        <taxon>Arachnida</taxon>
        <taxon>Scorpiones</taxon>
        <taxon>Buthida</taxon>
        <taxon>Buthoidea</taxon>
        <taxon>Buthidae</taxon>
        <taxon>Tityus</taxon>
    </lineage>
</organism>
<accession>A0AA49QCL9</accession>
<dbReference type="EMBL" id="OQ368605">
    <property type="protein sequence ID" value="WLF82725.1"/>
    <property type="molecule type" value="mRNA"/>
</dbReference>
<evidence type="ECO:0000256" key="1">
    <source>
        <dbReference type="SAM" id="SignalP"/>
    </source>
</evidence>
<feature type="chain" id="PRO_5041300951" evidence="1">
    <location>
        <begin position="19"/>
        <end position="83"/>
    </location>
</feature>
<reference evidence="2" key="1">
    <citation type="submission" date="2023-01" db="EMBL/GenBank/DDBJ databases">
        <title>Tityus melici venom characterization: a new scorpion of medical importance.</title>
        <authorList>
            <person name="Kalapothakis Y."/>
            <person name="Miranda K."/>
            <person name="Aragao M."/>
            <person name="Larangote D."/>
            <person name="Braga-Pereira G."/>
            <person name="Noetzold M."/>
            <person name="Molina D."/>
            <person name="Langer R."/>
            <person name="Conceicao I.M."/>
            <person name="Guerra-Duarte C."/>
            <person name="Kalapothakis E."/>
            <person name="Chavez-Olortegui C."/>
            <person name="Borges A."/>
        </authorList>
    </citation>
    <scope>NUCLEOTIDE SEQUENCE</scope>
    <source>
        <strain evidence="2">Tme20</strain>
    </source>
</reference>
<proteinExistence type="evidence at transcript level"/>
<sequence length="83" mass="9887">MKLDIVLIMFVAFSTTLAQHDVREEWYPFRFGNGHVGCSNRLGMSENDFCRKLCNQDGKWRNSKCKEHYCYCGPQRFYRVIKL</sequence>
<name>A0AA49QCL9_9SCOR</name>
<protein>
    <submittedName>
        <fullName evidence="2">KTx</fullName>
    </submittedName>
</protein>
<dbReference type="AlphaFoldDB" id="A0AA49QCL9"/>
<evidence type="ECO:0000313" key="2">
    <source>
        <dbReference type="EMBL" id="WLF82725.1"/>
    </source>
</evidence>